<feature type="region of interest" description="Disordered" evidence="1">
    <location>
        <begin position="224"/>
        <end position="245"/>
    </location>
</feature>
<dbReference type="EMBL" id="MHIG01000003">
    <property type="protein sequence ID" value="OGY48163.1"/>
    <property type="molecule type" value="Genomic_DNA"/>
</dbReference>
<feature type="domain" description="Purple acid phosphatase N-terminal" evidence="3">
    <location>
        <begin position="255"/>
        <end position="337"/>
    </location>
</feature>
<evidence type="ECO:0000256" key="2">
    <source>
        <dbReference type="SAM" id="SignalP"/>
    </source>
</evidence>
<organism evidence="4 5">
    <name type="scientific">Candidatus Buchananbacteria bacterium RIFCSPHIGHO2_01_FULL_47_11b</name>
    <dbReference type="NCBI Taxonomy" id="1797537"/>
    <lineage>
        <taxon>Bacteria</taxon>
        <taxon>Candidatus Buchananiibacteriota</taxon>
    </lineage>
</organism>
<dbReference type="Pfam" id="PF16656">
    <property type="entry name" value="Pur_ac_phosph_N"/>
    <property type="match status" value="1"/>
</dbReference>
<feature type="signal peptide" evidence="2">
    <location>
        <begin position="1"/>
        <end position="29"/>
    </location>
</feature>
<dbReference type="Gene3D" id="2.60.40.380">
    <property type="entry name" value="Purple acid phosphatase-like, N-terminal"/>
    <property type="match status" value="1"/>
</dbReference>
<dbReference type="GO" id="GO:0046872">
    <property type="term" value="F:metal ion binding"/>
    <property type="evidence" value="ECO:0007669"/>
    <property type="project" value="InterPro"/>
</dbReference>
<dbReference type="GO" id="GO:0003993">
    <property type="term" value="F:acid phosphatase activity"/>
    <property type="evidence" value="ECO:0007669"/>
    <property type="project" value="InterPro"/>
</dbReference>
<comment type="caution">
    <text evidence="4">The sequence shown here is derived from an EMBL/GenBank/DDBJ whole genome shotgun (WGS) entry which is preliminary data.</text>
</comment>
<dbReference type="InterPro" id="IPR008963">
    <property type="entry name" value="Purple_acid_Pase-like_N"/>
</dbReference>
<dbReference type="Proteomes" id="UP000178385">
    <property type="component" value="Unassembled WGS sequence"/>
</dbReference>
<evidence type="ECO:0000256" key="1">
    <source>
        <dbReference type="SAM" id="MobiDB-lite"/>
    </source>
</evidence>
<dbReference type="AlphaFoldDB" id="A0A1G1Y748"/>
<protein>
    <recommendedName>
        <fullName evidence="3">Purple acid phosphatase N-terminal domain-containing protein</fullName>
    </recommendedName>
</protein>
<dbReference type="InterPro" id="IPR015914">
    <property type="entry name" value="PAPs_N"/>
</dbReference>
<feature type="chain" id="PRO_5009581527" description="Purple acid phosphatase N-terminal domain-containing protein" evidence="2">
    <location>
        <begin position="30"/>
        <end position="339"/>
    </location>
</feature>
<sequence length="339" mass="37218">MLQPMKKTLVAALILSFALLSNLTLPAVAESSFEGQIIKLESSDTLYYVASDGQRYVFPNEHTYKSWFVDFSDVVVVTEAQLAEIPLAGTIRYRPGVLLIKIQTDPKVYAVSRGGVLRWVKTENIAQALYGEDWNKLIDDLSAAFFSTYTIGADIDQSNDFDPEEEINETETIDADRGLKIRQQIRRQIRLADTDKCRAVPAMPALTQRGVGVVVPAQPAISARECARNKNQDDDDNDNATTTPDIINPIISGLTTTPTTTSALVSWVTNELANSRIEFSLEPPSTASSTDAVSNANYVLNHSLTLNNLTASTTYYFLVESADQAGNMATTTSSFNTLR</sequence>
<gene>
    <name evidence="4" type="ORF">A2840_02270</name>
</gene>
<evidence type="ECO:0000313" key="5">
    <source>
        <dbReference type="Proteomes" id="UP000178385"/>
    </source>
</evidence>
<evidence type="ECO:0000313" key="4">
    <source>
        <dbReference type="EMBL" id="OGY48163.1"/>
    </source>
</evidence>
<accession>A0A1G1Y748</accession>
<reference evidence="4 5" key="1">
    <citation type="journal article" date="2016" name="Nat. Commun.">
        <title>Thousands of microbial genomes shed light on interconnected biogeochemical processes in an aquifer system.</title>
        <authorList>
            <person name="Anantharaman K."/>
            <person name="Brown C.T."/>
            <person name="Hug L.A."/>
            <person name="Sharon I."/>
            <person name="Castelle C.J."/>
            <person name="Probst A.J."/>
            <person name="Thomas B.C."/>
            <person name="Singh A."/>
            <person name="Wilkins M.J."/>
            <person name="Karaoz U."/>
            <person name="Brodie E.L."/>
            <person name="Williams K.H."/>
            <person name="Hubbard S.S."/>
            <person name="Banfield J.F."/>
        </authorList>
    </citation>
    <scope>NUCLEOTIDE SEQUENCE [LARGE SCALE GENOMIC DNA]</scope>
</reference>
<evidence type="ECO:0000259" key="3">
    <source>
        <dbReference type="Pfam" id="PF16656"/>
    </source>
</evidence>
<keyword evidence="2" id="KW-0732">Signal</keyword>
<proteinExistence type="predicted"/>
<name>A0A1G1Y748_9BACT</name>
<dbReference type="SUPFAM" id="SSF49363">
    <property type="entry name" value="Purple acid phosphatase, N-terminal domain"/>
    <property type="match status" value="1"/>
</dbReference>